<feature type="compositionally biased region" description="Polar residues" evidence="1">
    <location>
        <begin position="126"/>
        <end position="135"/>
    </location>
</feature>
<proteinExistence type="predicted"/>
<organism evidence="2 3">
    <name type="scientific">Panagrellus redivivus</name>
    <name type="common">Microworm</name>
    <dbReference type="NCBI Taxonomy" id="6233"/>
    <lineage>
        <taxon>Eukaryota</taxon>
        <taxon>Metazoa</taxon>
        <taxon>Ecdysozoa</taxon>
        <taxon>Nematoda</taxon>
        <taxon>Chromadorea</taxon>
        <taxon>Rhabditida</taxon>
        <taxon>Tylenchina</taxon>
        <taxon>Panagrolaimomorpha</taxon>
        <taxon>Panagrolaimoidea</taxon>
        <taxon>Panagrolaimidae</taxon>
        <taxon>Panagrellus</taxon>
    </lineage>
</organism>
<accession>A0A7E4W006</accession>
<feature type="compositionally biased region" description="Basic and acidic residues" evidence="1">
    <location>
        <begin position="109"/>
        <end position="119"/>
    </location>
</feature>
<sequence>MKVPRVSKTHPDCLQKLFMNLKGLTVIVIDANLRLYNIPLSSLADSKAFVQQQIRFDNEAVDIMVIGQYKNAEATEAVMNFYADSRSCLPPSLSFTSFSFQHFLIGQTEREQDAPSIHDTDDDISTEPTEGPSSFNVLNVDLEQLVSFGKAPKLPKENPHG</sequence>
<dbReference type="Proteomes" id="UP000492821">
    <property type="component" value="Unassembled WGS sequence"/>
</dbReference>
<dbReference type="AlphaFoldDB" id="A0A7E4W006"/>
<dbReference type="WBParaSite" id="Pan_g4869.t1">
    <property type="protein sequence ID" value="Pan_g4869.t1"/>
    <property type="gene ID" value="Pan_g4869"/>
</dbReference>
<protein>
    <submittedName>
        <fullName evidence="3">STAS domain-containing protein</fullName>
    </submittedName>
</protein>
<evidence type="ECO:0000313" key="3">
    <source>
        <dbReference type="WBParaSite" id="Pan_g4869.t1"/>
    </source>
</evidence>
<name>A0A7E4W006_PANRE</name>
<reference evidence="3" key="2">
    <citation type="submission" date="2020-10" db="UniProtKB">
        <authorList>
            <consortium name="WormBaseParasite"/>
        </authorList>
    </citation>
    <scope>IDENTIFICATION</scope>
</reference>
<keyword evidence="2" id="KW-1185">Reference proteome</keyword>
<reference evidence="2" key="1">
    <citation type="journal article" date="2013" name="Genetics">
        <title>The draft genome and transcriptome of Panagrellus redivivus are shaped by the harsh demands of a free-living lifestyle.</title>
        <authorList>
            <person name="Srinivasan J."/>
            <person name="Dillman A.R."/>
            <person name="Macchietto M.G."/>
            <person name="Heikkinen L."/>
            <person name="Lakso M."/>
            <person name="Fracchia K.M."/>
            <person name="Antoshechkin I."/>
            <person name="Mortazavi A."/>
            <person name="Wong G."/>
            <person name="Sternberg P.W."/>
        </authorList>
    </citation>
    <scope>NUCLEOTIDE SEQUENCE [LARGE SCALE GENOMIC DNA]</scope>
    <source>
        <strain evidence="2">MT8872</strain>
    </source>
</reference>
<evidence type="ECO:0000256" key="1">
    <source>
        <dbReference type="SAM" id="MobiDB-lite"/>
    </source>
</evidence>
<evidence type="ECO:0000313" key="2">
    <source>
        <dbReference type="Proteomes" id="UP000492821"/>
    </source>
</evidence>
<feature type="region of interest" description="Disordered" evidence="1">
    <location>
        <begin position="109"/>
        <end position="135"/>
    </location>
</feature>